<protein>
    <recommendedName>
        <fullName evidence="5">Acetyltransferase</fullName>
        <ecNumber evidence="5">2.3.1.-</ecNumber>
    </recommendedName>
</protein>
<dbReference type="PATRIC" id="fig|1183438.3.peg.2767"/>
<dbReference type="InterPro" id="IPR024688">
    <property type="entry name" value="Mac_dom"/>
</dbReference>
<dbReference type="SMART" id="SM01266">
    <property type="entry name" value="Mac"/>
    <property type="match status" value="1"/>
</dbReference>
<gene>
    <name evidence="7" type="primary">maa</name>
    <name evidence="7" type="ORF">GKIL_2807</name>
</gene>
<evidence type="ECO:0000256" key="5">
    <source>
        <dbReference type="RuleBase" id="RU367021"/>
    </source>
</evidence>
<dbReference type="FunFam" id="2.160.10.10:FF:000008">
    <property type="entry name" value="Maltose O-acetyltransferase"/>
    <property type="match status" value="1"/>
</dbReference>
<evidence type="ECO:0000256" key="2">
    <source>
        <dbReference type="ARBA" id="ARBA00022679"/>
    </source>
</evidence>
<dbReference type="OrthoDB" id="9801697at2"/>
<accession>U5QJJ3</accession>
<dbReference type="CDD" id="cd03357">
    <property type="entry name" value="LbH_MAT_GAT"/>
    <property type="match status" value="1"/>
</dbReference>
<evidence type="ECO:0000313" key="8">
    <source>
        <dbReference type="Proteomes" id="UP000017396"/>
    </source>
</evidence>
<dbReference type="GO" id="GO:0008870">
    <property type="term" value="F:galactoside O-acetyltransferase activity"/>
    <property type="evidence" value="ECO:0007669"/>
    <property type="project" value="TreeGrafter"/>
</dbReference>
<evidence type="ECO:0000313" key="7">
    <source>
        <dbReference type="EMBL" id="AGY59053.1"/>
    </source>
</evidence>
<reference evidence="7 8" key="1">
    <citation type="journal article" date="2013" name="PLoS ONE">
        <title>Cultivation and Complete Genome Sequencing of Gloeobacter kilaueensis sp. nov., from a Lava Cave in Kilauea Caldera, Hawai'i.</title>
        <authorList>
            <person name="Saw J.H."/>
            <person name="Schatz M."/>
            <person name="Brown M.V."/>
            <person name="Kunkel D.D."/>
            <person name="Foster J.S."/>
            <person name="Shick H."/>
            <person name="Christensen S."/>
            <person name="Hou S."/>
            <person name="Wan X."/>
            <person name="Donachie S.P."/>
        </authorList>
    </citation>
    <scope>NUCLEOTIDE SEQUENCE [LARGE SCALE GENOMIC DNA]</scope>
    <source>
        <strain evidence="8">JS</strain>
    </source>
</reference>
<keyword evidence="4 5" id="KW-0012">Acyltransferase</keyword>
<dbReference type="SUPFAM" id="SSF51161">
    <property type="entry name" value="Trimeric LpxA-like enzymes"/>
    <property type="match status" value="1"/>
</dbReference>
<dbReference type="PANTHER" id="PTHR43017">
    <property type="entry name" value="GALACTOSIDE O-ACETYLTRANSFERASE"/>
    <property type="match status" value="1"/>
</dbReference>
<dbReference type="InterPro" id="IPR001451">
    <property type="entry name" value="Hexapep"/>
</dbReference>
<dbReference type="Pfam" id="PF00132">
    <property type="entry name" value="Hexapep"/>
    <property type="match status" value="1"/>
</dbReference>
<dbReference type="InterPro" id="IPR018357">
    <property type="entry name" value="Hexapep_transf_CS"/>
</dbReference>
<dbReference type="RefSeq" id="WP_023174272.1">
    <property type="nucleotide sequence ID" value="NC_022600.1"/>
</dbReference>
<dbReference type="KEGG" id="glj:GKIL_2807"/>
<name>U5QJJ3_GLOK1</name>
<evidence type="ECO:0000256" key="1">
    <source>
        <dbReference type="ARBA" id="ARBA00007274"/>
    </source>
</evidence>
<keyword evidence="2 5" id="KW-0808">Transferase</keyword>
<keyword evidence="3" id="KW-0677">Repeat</keyword>
<evidence type="ECO:0000256" key="3">
    <source>
        <dbReference type="ARBA" id="ARBA00022737"/>
    </source>
</evidence>
<evidence type="ECO:0000259" key="6">
    <source>
        <dbReference type="SMART" id="SM01266"/>
    </source>
</evidence>
<dbReference type="Pfam" id="PF12464">
    <property type="entry name" value="Mac"/>
    <property type="match status" value="1"/>
</dbReference>
<dbReference type="AlphaFoldDB" id="U5QJJ3"/>
<dbReference type="InterPro" id="IPR039369">
    <property type="entry name" value="LacA-like"/>
</dbReference>
<dbReference type="PANTHER" id="PTHR43017:SF1">
    <property type="entry name" value="ACETYLTRANSFERASE YJL218W-RELATED"/>
    <property type="match status" value="1"/>
</dbReference>
<dbReference type="Gene3D" id="2.160.10.10">
    <property type="entry name" value="Hexapeptide repeat proteins"/>
    <property type="match status" value="1"/>
</dbReference>
<dbReference type="STRING" id="1183438.GKIL_2807"/>
<comment type="similarity">
    <text evidence="1 5">Belongs to the transferase hexapeptide repeat family.</text>
</comment>
<dbReference type="InterPro" id="IPR011004">
    <property type="entry name" value="Trimer_LpxA-like_sf"/>
</dbReference>
<evidence type="ECO:0000256" key="4">
    <source>
        <dbReference type="ARBA" id="ARBA00023315"/>
    </source>
</evidence>
<organism evidence="7 8">
    <name type="scientific">Gloeobacter kilaueensis (strain ATCC BAA-2537 / CCAP 1431/1 / ULC 316 / JS1)</name>
    <dbReference type="NCBI Taxonomy" id="1183438"/>
    <lineage>
        <taxon>Bacteria</taxon>
        <taxon>Bacillati</taxon>
        <taxon>Cyanobacteriota</taxon>
        <taxon>Cyanophyceae</taxon>
        <taxon>Gloeobacterales</taxon>
        <taxon>Gloeobacteraceae</taxon>
        <taxon>Gloeobacter</taxon>
    </lineage>
</organism>
<dbReference type="Proteomes" id="UP000017396">
    <property type="component" value="Chromosome"/>
</dbReference>
<dbReference type="GO" id="GO:0031470">
    <property type="term" value="C:carboxysome"/>
    <property type="evidence" value="ECO:0007669"/>
    <property type="project" value="UniProtKB-ARBA"/>
</dbReference>
<dbReference type="PROSITE" id="PS00101">
    <property type="entry name" value="HEXAPEP_TRANSFERASES"/>
    <property type="match status" value="1"/>
</dbReference>
<sequence>MGATEREKMLAGELYRASDRQLVALRERARALFGLYNATGADETARRQALLGELFGKVGPTAEIEPPFFCDYGSQIEAGDRLYLNTGCVILDCCPVRLGENVLCGPNVHIYTATHPTDPRLRWEGYECALPVEIGDNVWLGGGAIVCPGVTIGSNAVIGAGSVVVKNIPANVVAVGNPCRVVRQLDSEPP</sequence>
<dbReference type="EC" id="2.3.1.-" evidence="5"/>
<dbReference type="EMBL" id="CP003587">
    <property type="protein sequence ID" value="AGY59053.1"/>
    <property type="molecule type" value="Genomic_DNA"/>
</dbReference>
<dbReference type="GO" id="GO:0043886">
    <property type="term" value="F:structural constituent of carboxysome shell"/>
    <property type="evidence" value="ECO:0007669"/>
    <property type="project" value="UniProtKB-ARBA"/>
</dbReference>
<keyword evidence="8" id="KW-1185">Reference proteome</keyword>
<dbReference type="HOGENOM" id="CLU_051638_3_0_3"/>
<dbReference type="eggNOG" id="COG0110">
    <property type="taxonomic scope" value="Bacteria"/>
</dbReference>
<proteinExistence type="inferred from homology"/>
<feature type="domain" description="Maltose/galactoside acetyltransferase" evidence="6">
    <location>
        <begin position="6"/>
        <end position="60"/>
    </location>
</feature>